<evidence type="ECO:0000256" key="1">
    <source>
        <dbReference type="ARBA" id="ARBA00022500"/>
    </source>
</evidence>
<keyword evidence="2" id="KW-0378">Hydrolase</keyword>
<sequence length="197" mass="20540">MTALLSERQEDALRELANLGSAKAASMLARLVGDVGVLVDVPTVLSVTRSQVGWLLGGSDVRVLAATFGIEGELSGQLWWVLRESDARRLGQRLLARPGVSGPLSSSANAALAEAANIVASACVSQLGTMMHANLLPSTPTVRELSVRSLVGNGDGEEKGTLLASTFISTNAPTFAGWLMVLFDAPTTGEVVQRLGL</sequence>
<keyword evidence="1" id="KW-0145">Chemotaxis</keyword>
<dbReference type="GO" id="GO:0006935">
    <property type="term" value="P:chemotaxis"/>
    <property type="evidence" value="ECO:0007669"/>
    <property type="project" value="UniProtKB-KW"/>
</dbReference>
<protein>
    <recommendedName>
        <fullName evidence="3">CheC-like protein domain-containing protein</fullName>
    </recommendedName>
</protein>
<evidence type="ECO:0000259" key="3">
    <source>
        <dbReference type="Pfam" id="PF04509"/>
    </source>
</evidence>
<dbReference type="SUPFAM" id="SSF103039">
    <property type="entry name" value="CheC-like"/>
    <property type="match status" value="1"/>
</dbReference>
<dbReference type="AlphaFoldDB" id="A0A2W5TIA4"/>
<gene>
    <name evidence="4" type="ORF">DI536_18110</name>
</gene>
<dbReference type="Pfam" id="PF04509">
    <property type="entry name" value="CheC"/>
    <property type="match status" value="1"/>
</dbReference>
<comment type="caution">
    <text evidence="4">The sequence shown here is derived from an EMBL/GenBank/DDBJ whole genome shotgun (WGS) entry which is preliminary data.</text>
</comment>
<evidence type="ECO:0000313" key="4">
    <source>
        <dbReference type="EMBL" id="PZR11055.1"/>
    </source>
</evidence>
<dbReference type="PANTHER" id="PTHR43693:SF1">
    <property type="entry name" value="PROTEIN PHOSPHATASE CHEZ"/>
    <property type="match status" value="1"/>
</dbReference>
<dbReference type="GO" id="GO:0016787">
    <property type="term" value="F:hydrolase activity"/>
    <property type="evidence" value="ECO:0007669"/>
    <property type="project" value="UniProtKB-KW"/>
</dbReference>
<dbReference type="InterPro" id="IPR028976">
    <property type="entry name" value="CheC-like_sf"/>
</dbReference>
<dbReference type="InterPro" id="IPR050992">
    <property type="entry name" value="CheZ_family_phosphatases"/>
</dbReference>
<organism evidence="4 5">
    <name type="scientific">Archangium gephyra</name>
    <dbReference type="NCBI Taxonomy" id="48"/>
    <lineage>
        <taxon>Bacteria</taxon>
        <taxon>Pseudomonadati</taxon>
        <taxon>Myxococcota</taxon>
        <taxon>Myxococcia</taxon>
        <taxon>Myxococcales</taxon>
        <taxon>Cystobacterineae</taxon>
        <taxon>Archangiaceae</taxon>
        <taxon>Archangium</taxon>
    </lineage>
</organism>
<evidence type="ECO:0000313" key="5">
    <source>
        <dbReference type="Proteomes" id="UP000249061"/>
    </source>
</evidence>
<dbReference type="Gene3D" id="3.40.1550.10">
    <property type="entry name" value="CheC-like"/>
    <property type="match status" value="1"/>
</dbReference>
<accession>A0A2W5TIA4</accession>
<dbReference type="PANTHER" id="PTHR43693">
    <property type="entry name" value="PROTEIN PHOSPHATASE CHEZ"/>
    <property type="match status" value="1"/>
</dbReference>
<feature type="domain" description="CheC-like protein" evidence="3">
    <location>
        <begin position="9"/>
        <end position="45"/>
    </location>
</feature>
<reference evidence="4 5" key="1">
    <citation type="submission" date="2017-08" db="EMBL/GenBank/DDBJ databases">
        <title>Infants hospitalized years apart are colonized by the same room-sourced microbial strains.</title>
        <authorList>
            <person name="Brooks B."/>
            <person name="Olm M.R."/>
            <person name="Firek B.A."/>
            <person name="Baker R."/>
            <person name="Thomas B.C."/>
            <person name="Morowitz M.J."/>
            <person name="Banfield J.F."/>
        </authorList>
    </citation>
    <scope>NUCLEOTIDE SEQUENCE [LARGE SCALE GENOMIC DNA]</scope>
    <source>
        <strain evidence="4">S2_003_000_R2_14</strain>
    </source>
</reference>
<dbReference type="EMBL" id="QFQP01000015">
    <property type="protein sequence ID" value="PZR11055.1"/>
    <property type="molecule type" value="Genomic_DNA"/>
</dbReference>
<dbReference type="InterPro" id="IPR007597">
    <property type="entry name" value="CheC"/>
</dbReference>
<name>A0A2W5TIA4_9BACT</name>
<evidence type="ECO:0000256" key="2">
    <source>
        <dbReference type="ARBA" id="ARBA00022801"/>
    </source>
</evidence>
<dbReference type="Proteomes" id="UP000249061">
    <property type="component" value="Unassembled WGS sequence"/>
</dbReference>
<proteinExistence type="predicted"/>